<feature type="compositionally biased region" description="Polar residues" evidence="1">
    <location>
        <begin position="26"/>
        <end position="36"/>
    </location>
</feature>
<accession>A0ABD3XWX6</accession>
<sequence length="303" mass="35022">MPVKKRFPASSDSSFRDDEQPHCGLDSTQRLSSVGSKINDLGHNENKLRKRRDEAGTRDKYGRARDLVTETKRQNTNNKRKHEDVIDRDEDLYRYKKKQHFTDPKCSTNEMRQEVPGHEKEDWTNNSLSQSSPILVNSASNVGSIYSRKNILLNCRMLELPDSSLACQPTQPYSKKSILLNRYHTQQSQLVQRANKTISDEQRNSQNDPCLMSNVDQFKPRQERVTGIFHPSHQLENVYTIWQPSPTLFVPPTALINDQDDTVASSNNVVDRIRYVNVMEEEDRNVMDTMLAIFQTSMMSNEE</sequence>
<evidence type="ECO:0000256" key="1">
    <source>
        <dbReference type="SAM" id="MobiDB-lite"/>
    </source>
</evidence>
<reference evidence="2 3" key="1">
    <citation type="submission" date="2024-11" db="EMBL/GenBank/DDBJ databases">
        <title>Chromosome-level genome assembly of the freshwater bivalve Anodonta woodiana.</title>
        <authorList>
            <person name="Chen X."/>
        </authorList>
    </citation>
    <scope>NUCLEOTIDE SEQUENCE [LARGE SCALE GENOMIC DNA]</scope>
    <source>
        <strain evidence="2">MN2024</strain>
        <tissue evidence="2">Gills</tissue>
    </source>
</reference>
<comment type="caution">
    <text evidence="2">The sequence shown here is derived from an EMBL/GenBank/DDBJ whole genome shotgun (WGS) entry which is preliminary data.</text>
</comment>
<feature type="compositionally biased region" description="Basic and acidic residues" evidence="1">
    <location>
        <begin position="40"/>
        <end position="63"/>
    </location>
</feature>
<gene>
    <name evidence="2" type="ORF">ACJMK2_002227</name>
</gene>
<organism evidence="2 3">
    <name type="scientific">Sinanodonta woodiana</name>
    <name type="common">Chinese pond mussel</name>
    <name type="synonym">Anodonta woodiana</name>
    <dbReference type="NCBI Taxonomy" id="1069815"/>
    <lineage>
        <taxon>Eukaryota</taxon>
        <taxon>Metazoa</taxon>
        <taxon>Spiralia</taxon>
        <taxon>Lophotrochozoa</taxon>
        <taxon>Mollusca</taxon>
        <taxon>Bivalvia</taxon>
        <taxon>Autobranchia</taxon>
        <taxon>Heteroconchia</taxon>
        <taxon>Palaeoheterodonta</taxon>
        <taxon>Unionida</taxon>
        <taxon>Unionoidea</taxon>
        <taxon>Unionidae</taxon>
        <taxon>Unioninae</taxon>
        <taxon>Sinanodonta</taxon>
    </lineage>
</organism>
<dbReference type="Proteomes" id="UP001634394">
    <property type="component" value="Unassembled WGS sequence"/>
</dbReference>
<protein>
    <submittedName>
        <fullName evidence="2">Uncharacterized protein</fullName>
    </submittedName>
</protein>
<proteinExistence type="predicted"/>
<feature type="region of interest" description="Disordered" evidence="1">
    <location>
        <begin position="1"/>
        <end position="63"/>
    </location>
</feature>
<dbReference type="AlphaFoldDB" id="A0ABD3XWX6"/>
<keyword evidence="3" id="KW-1185">Reference proteome</keyword>
<evidence type="ECO:0000313" key="2">
    <source>
        <dbReference type="EMBL" id="KAL3889908.1"/>
    </source>
</evidence>
<name>A0ABD3XWX6_SINWO</name>
<dbReference type="EMBL" id="JBJQND010000001">
    <property type="protein sequence ID" value="KAL3889908.1"/>
    <property type="molecule type" value="Genomic_DNA"/>
</dbReference>
<evidence type="ECO:0000313" key="3">
    <source>
        <dbReference type="Proteomes" id="UP001634394"/>
    </source>
</evidence>